<gene>
    <name evidence="1" type="ORF">ACFOD3_20785</name>
</gene>
<proteinExistence type="predicted"/>
<protein>
    <submittedName>
        <fullName evidence="1">Uncharacterized protein</fullName>
    </submittedName>
</protein>
<dbReference type="EMBL" id="JBHRSB010000006">
    <property type="protein sequence ID" value="MFC3002348.1"/>
    <property type="molecule type" value="Genomic_DNA"/>
</dbReference>
<dbReference type="Proteomes" id="UP001595420">
    <property type="component" value="Unassembled WGS sequence"/>
</dbReference>
<name>A0ABV7BYC3_9PROT</name>
<organism evidence="1 2">
    <name type="scientific">Falsiroseomonas tokyonensis</name>
    <dbReference type="NCBI Taxonomy" id="430521"/>
    <lineage>
        <taxon>Bacteria</taxon>
        <taxon>Pseudomonadati</taxon>
        <taxon>Pseudomonadota</taxon>
        <taxon>Alphaproteobacteria</taxon>
        <taxon>Acetobacterales</taxon>
        <taxon>Roseomonadaceae</taxon>
        <taxon>Falsiroseomonas</taxon>
    </lineage>
</organism>
<evidence type="ECO:0000313" key="1">
    <source>
        <dbReference type="EMBL" id="MFC3002348.1"/>
    </source>
</evidence>
<sequence>MNELAAIRAQRAEVEALLAFRHASGAEKAVAWWRLHRVRGARPGTAPLPALPAPPPGALSTFQSLALRLGFLRLESARPPRHIQRAMRPRQG</sequence>
<evidence type="ECO:0000313" key="2">
    <source>
        <dbReference type="Proteomes" id="UP001595420"/>
    </source>
</evidence>
<reference evidence="2" key="1">
    <citation type="journal article" date="2019" name="Int. J. Syst. Evol. Microbiol.">
        <title>The Global Catalogue of Microorganisms (GCM) 10K type strain sequencing project: providing services to taxonomists for standard genome sequencing and annotation.</title>
        <authorList>
            <consortium name="The Broad Institute Genomics Platform"/>
            <consortium name="The Broad Institute Genome Sequencing Center for Infectious Disease"/>
            <person name="Wu L."/>
            <person name="Ma J."/>
        </authorList>
    </citation>
    <scope>NUCLEOTIDE SEQUENCE [LARGE SCALE GENOMIC DNA]</scope>
    <source>
        <strain evidence="2">CGMCC 1.16855</strain>
    </source>
</reference>
<dbReference type="RefSeq" id="WP_216838434.1">
    <property type="nucleotide sequence ID" value="NZ_JAFNJS010000006.1"/>
</dbReference>
<keyword evidence="2" id="KW-1185">Reference proteome</keyword>
<accession>A0ABV7BYC3</accession>
<comment type="caution">
    <text evidence="1">The sequence shown here is derived from an EMBL/GenBank/DDBJ whole genome shotgun (WGS) entry which is preliminary data.</text>
</comment>